<evidence type="ECO:0000256" key="4">
    <source>
        <dbReference type="ARBA" id="ARBA00046458"/>
    </source>
</evidence>
<protein>
    <recommendedName>
        <fullName evidence="1">B-cell receptor CD22</fullName>
    </recommendedName>
    <alternativeName>
        <fullName evidence="2">Sialic acid-binding Ig-like lectin 2</fullName>
    </alternativeName>
</protein>
<dbReference type="EMBL" id="CAWUFR010000310">
    <property type="protein sequence ID" value="CAK6975683.1"/>
    <property type="molecule type" value="Genomic_DNA"/>
</dbReference>
<comment type="subunit">
    <text evidence="4">Predominantly monomer of isoform CD22-beta. Also found as heterodimer of isoform CD22-beta and a shorter isoform. Interacts with PTPN6/SHP-1, LYN, SYK, PIK3R1/PIK3R2 and PLCG1 upon phosphorylation. Interacts with GRB2, INPP5D and SHC1 upon phosphorylation. May form a complex with INPP5D/SHIP, GRB2 and SHC1.</text>
</comment>
<dbReference type="SMART" id="SM00406">
    <property type="entry name" value="IGv"/>
    <property type="match status" value="5"/>
</dbReference>
<comment type="caution">
    <text evidence="7">The sequence shown here is derived from an EMBL/GenBank/DDBJ whole genome shotgun (WGS) entry which is preliminary data.</text>
</comment>
<feature type="domain" description="Ig-like" evidence="6">
    <location>
        <begin position="13"/>
        <end position="63"/>
    </location>
</feature>
<dbReference type="Gene3D" id="2.60.40.10">
    <property type="entry name" value="Immunoglobulins"/>
    <property type="match status" value="15"/>
</dbReference>
<feature type="transmembrane region" description="Helical" evidence="5">
    <location>
        <begin position="1347"/>
        <end position="1371"/>
    </location>
</feature>
<dbReference type="Pfam" id="PF13895">
    <property type="entry name" value="Ig_2"/>
    <property type="match status" value="11"/>
</dbReference>
<dbReference type="SMART" id="SM00408">
    <property type="entry name" value="IGc2"/>
    <property type="match status" value="13"/>
</dbReference>
<evidence type="ECO:0000256" key="5">
    <source>
        <dbReference type="SAM" id="Phobius"/>
    </source>
</evidence>
<dbReference type="InterPro" id="IPR003599">
    <property type="entry name" value="Ig_sub"/>
</dbReference>
<comment type="function">
    <text evidence="3">Most highly expressed siglec (sialic acid-binding immunoglobulin-like lectin) on B-cells that plays a role in various aspects of B-cell biology including differentiation, antigen presentation, and trafficking to bone marrow. Binds to alpha 2,6-linked sialic acid residues of surface molecules such as CD22 itself, CD45 and IgM in a cis configuration. Can also bind to ligands on other cells as an adhesion molecule in a trans configuration. Acts as an inhibitory coreceptor on the surface of B-cells and inhibits B-cell receptor induced signaling, characterized by inhibition of the calcium mobilization and cellular activation. Mechanistically, the immunoreceptor tyrosine-based inhibitory motif domain is phosphorylated by the Src kinase LYN, which in turn leads to the recruitment of the protein tyrosine phosphatase 1/PTPN6, leading to the negative regulation of BCR signaling. If this negative signaling from is of sufficient strength, apoptosis of the B-cell can be induced.</text>
</comment>
<dbReference type="InterPro" id="IPR013783">
    <property type="entry name" value="Ig-like_fold"/>
</dbReference>
<proteinExistence type="predicted"/>
<dbReference type="Pfam" id="PF24518">
    <property type="entry name" value="Ig_CD22"/>
    <property type="match status" value="1"/>
</dbReference>
<keyword evidence="5" id="KW-0812">Transmembrane</keyword>
<feature type="domain" description="Ig-like" evidence="6">
    <location>
        <begin position="374"/>
        <end position="450"/>
    </location>
</feature>
<dbReference type="GO" id="GO:0016020">
    <property type="term" value="C:membrane"/>
    <property type="evidence" value="ECO:0007669"/>
    <property type="project" value="InterPro"/>
</dbReference>
<dbReference type="SMART" id="SM00409">
    <property type="entry name" value="IG"/>
    <property type="match status" value="14"/>
</dbReference>
<dbReference type="PANTHER" id="PTHR46013:SF4">
    <property type="entry name" value="B-CELL RECEPTOR CD22-RELATED"/>
    <property type="match status" value="1"/>
</dbReference>
<dbReference type="PANTHER" id="PTHR46013">
    <property type="entry name" value="VASCULAR CELL ADHESION MOLECULE 1"/>
    <property type="match status" value="1"/>
</dbReference>
<accession>A0AAV1PVH2</accession>
<evidence type="ECO:0000256" key="2">
    <source>
        <dbReference type="ARBA" id="ARBA00041781"/>
    </source>
</evidence>
<dbReference type="CDD" id="cd00096">
    <property type="entry name" value="Ig"/>
    <property type="match status" value="9"/>
</dbReference>
<dbReference type="InterPro" id="IPR036179">
    <property type="entry name" value="Ig-like_dom_sf"/>
</dbReference>
<reference evidence="7 8" key="1">
    <citation type="submission" date="2024-01" db="EMBL/GenBank/DDBJ databases">
        <authorList>
            <person name="Alioto T."/>
            <person name="Alioto T."/>
            <person name="Gomez Garrido J."/>
        </authorList>
    </citation>
    <scope>NUCLEOTIDE SEQUENCE [LARGE SCALE GENOMIC DNA]</scope>
</reference>
<dbReference type="PROSITE" id="PS50835">
    <property type="entry name" value="IG_LIKE"/>
    <property type="match status" value="14"/>
</dbReference>
<name>A0AAV1PVH2_SCOSC</name>
<evidence type="ECO:0000313" key="7">
    <source>
        <dbReference type="EMBL" id="CAK6975683.1"/>
    </source>
</evidence>
<dbReference type="InterPro" id="IPR007110">
    <property type="entry name" value="Ig-like_dom"/>
</dbReference>
<feature type="domain" description="Ig-like" evidence="6">
    <location>
        <begin position="464"/>
        <end position="530"/>
    </location>
</feature>
<dbReference type="PRINTS" id="PR01474">
    <property type="entry name" value="VCAM1"/>
</dbReference>
<feature type="domain" description="Ig-like" evidence="6">
    <location>
        <begin position="284"/>
        <end position="360"/>
    </location>
</feature>
<dbReference type="InterPro" id="IPR003598">
    <property type="entry name" value="Ig_sub2"/>
</dbReference>
<keyword evidence="5" id="KW-1133">Transmembrane helix</keyword>
<feature type="domain" description="Ig-like" evidence="6">
    <location>
        <begin position="1085"/>
        <end position="1161"/>
    </location>
</feature>
<dbReference type="GO" id="GO:0098609">
    <property type="term" value="P:cell-cell adhesion"/>
    <property type="evidence" value="ECO:0007669"/>
    <property type="project" value="InterPro"/>
</dbReference>
<organism evidence="7 8">
    <name type="scientific">Scomber scombrus</name>
    <name type="common">Atlantic mackerel</name>
    <name type="synonym">Scomber vernalis</name>
    <dbReference type="NCBI Taxonomy" id="13677"/>
    <lineage>
        <taxon>Eukaryota</taxon>
        <taxon>Metazoa</taxon>
        <taxon>Chordata</taxon>
        <taxon>Craniata</taxon>
        <taxon>Vertebrata</taxon>
        <taxon>Euteleostomi</taxon>
        <taxon>Actinopterygii</taxon>
        <taxon>Neopterygii</taxon>
        <taxon>Teleostei</taxon>
        <taxon>Neoteleostei</taxon>
        <taxon>Acanthomorphata</taxon>
        <taxon>Pelagiaria</taxon>
        <taxon>Scombriformes</taxon>
        <taxon>Scombridae</taxon>
        <taxon>Scomber</taxon>
    </lineage>
</organism>
<feature type="domain" description="Ig-like" evidence="6">
    <location>
        <begin position="638"/>
        <end position="717"/>
    </location>
</feature>
<dbReference type="InterPro" id="IPR056386">
    <property type="entry name" value="Ig_CD22"/>
</dbReference>
<evidence type="ECO:0000313" key="8">
    <source>
        <dbReference type="Proteomes" id="UP001314229"/>
    </source>
</evidence>
<dbReference type="Pfam" id="PF13927">
    <property type="entry name" value="Ig_3"/>
    <property type="match status" value="2"/>
</dbReference>
<evidence type="ECO:0000259" key="6">
    <source>
        <dbReference type="PROSITE" id="PS50835"/>
    </source>
</evidence>
<feature type="domain" description="Ig-like" evidence="6">
    <location>
        <begin position="79"/>
        <end position="160"/>
    </location>
</feature>
<keyword evidence="8" id="KW-1185">Reference proteome</keyword>
<dbReference type="Proteomes" id="UP001314229">
    <property type="component" value="Unassembled WGS sequence"/>
</dbReference>
<feature type="domain" description="Ig-like" evidence="6">
    <location>
        <begin position="818"/>
        <end position="894"/>
    </location>
</feature>
<evidence type="ECO:0000256" key="1">
    <source>
        <dbReference type="ARBA" id="ARBA00040106"/>
    </source>
</evidence>
<feature type="non-terminal residue" evidence="7">
    <location>
        <position position="1"/>
    </location>
</feature>
<feature type="domain" description="Ig-like" evidence="6">
    <location>
        <begin position="731"/>
        <end position="814"/>
    </location>
</feature>
<dbReference type="InterPro" id="IPR013106">
    <property type="entry name" value="Ig_V-set"/>
</dbReference>
<gene>
    <name evidence="7" type="ORF">FSCOSCO3_A029555</name>
</gene>
<feature type="domain" description="Ig-like" evidence="6">
    <location>
        <begin position="1262"/>
        <end position="1340"/>
    </location>
</feature>
<keyword evidence="5" id="KW-0472">Membrane</keyword>
<evidence type="ECO:0000256" key="3">
    <source>
        <dbReference type="ARBA" id="ARBA00045430"/>
    </source>
</evidence>
<feature type="domain" description="Ig-like" evidence="6">
    <location>
        <begin position="908"/>
        <end position="984"/>
    </location>
</feature>
<feature type="domain" description="Ig-like" evidence="6">
    <location>
        <begin position="551"/>
        <end position="627"/>
    </location>
</feature>
<dbReference type="InterPro" id="IPR003989">
    <property type="entry name" value="VCAM-1"/>
</dbReference>
<dbReference type="SUPFAM" id="SSF48726">
    <property type="entry name" value="Immunoglobulin"/>
    <property type="match status" value="15"/>
</dbReference>
<feature type="domain" description="Ig-like" evidence="6">
    <location>
        <begin position="998"/>
        <end position="1081"/>
    </location>
</feature>
<sequence length="1415" mass="156269">LQVQVIPSTINPSSVELKCHSSSCVPDGSSFIWYNNGQKISGETSSSYSANVNHTDSYSCAVTGYEDFPSPSVYAPKLPSVSVSPFDEIIEGYSVTLTCSSDANPAAKYTWYKKNVNPDLQPLSKEPQLVFSSIQSSDSGEYYCTADNQLGKRTSEHNILVQAQDDWGVTYTSTQICALKGSTVDINCTYSYPSRISNVNTAVDKTLWFTKGSNNKPVDLRTDSEYADRVQYHCDKKNCSLTITDLRERDSAEYKFRFTTNQPGGKYTASPGVTLTITDAPKLPSVSVSPPAEIIEGSSVTLTCSSDANPAAKYTWYKKNVNPDVQPLSKEPQLVFSSIQYSDSGEYYCTAENQLGMKTSEYIFIDVKYAPKLPSVSVSPSAEIVNGSSVTLMCSSDANPAAKYTWYKKNVNPDLQPLSKEPQLVFSSIQSSDSGEYYCTADNQLGKKTSEYIFIDVKYAPKLPSVSVSPSAEIVEGSSVTLTCISDANPAANYTWYKNNQTLLQRSEGHFQFTSISSEDRGMYSCKSENKYGQINSSFLFIDVQYAPKLPSVSVSPSGEIIEGSSVTLMCSSDANPAAKYTWYKKNVNPDLQPLSKEPQFVFSSIQSSDSGEYYCTAENQLGKKTSEYIFIDVKYAPQLSSVSVSPSGEIIEGSLVNLTCRSDANPAAKYTWYKKNVNPDLQPLSKEPQLVFSSIQSSDSGEYYCTAENRLGKRTSEYIFIDVKYAPKLPSVSVSPSAEIVEGSSVTLTCISDANPAANYTWYKENQTLLQRSERHFHFTSISSEDRGIYYCKSENKYGLINSSFLLIDVQYSPKLPSVSVSPSGEIIEGSSVTLTCSSDANPAANYTWCKKNVNPDLQPLSKEPQFVFSSIQSSDPGEYYCTAENQLGKKTSEYIFIDVKYAPKLPSVSVTPSAEIIEGSSVTLTCNSDANPAAKYTWYKKNVNPDVQPLSKEPQLVFSSIQSSDSGEYYCTAENQLGKRTSEYIFIDVKYAPKLPSVSVSPSVEIVEGSSVTLTCSSDANPAANYTWYKENQTLLQRSERHFHFTSISSEDRRIYYCKSENKYGQINSSFLFIDVQYSPKLPSVSMSPSGEIIEGSSVTLTCSSDANPAANYTWYKKNVNPDLQPLSKEPQFVFSSIQSSDSGEYYCTAENQLGNRTSEYIFIDVKYAPKLPSVSVSPSAEIVEGSSVTLTCISDANPAANYTWYKNNQTLLQRSEGHFHFTSISSEDRGMYSCKSENKYGKINSSFLFIDVQYAPKLPSVSVSPSAEIVEGSSVNLTCSSDANPAANYTWYKENEDSPKASGQIFTITDVRPEHSGNYSCEAHNRRGRHNSTLHLTVVKGKSVFIMIVIGLTLVVLILIPLLLLFLWMRKKKTLRSNTELNQHVETIKLDPCAVYESQICGSTLEQRQTKT</sequence>
<feature type="domain" description="Ig-like" evidence="6">
    <location>
        <begin position="1175"/>
        <end position="1241"/>
    </location>
</feature>